<evidence type="ECO:0000256" key="1">
    <source>
        <dbReference type="ARBA" id="ARBA00004123"/>
    </source>
</evidence>
<keyword evidence="9" id="KW-1185">Reference proteome</keyword>
<dbReference type="CTD" id="32558"/>
<dbReference type="GO" id="GO:0003723">
    <property type="term" value="F:RNA binding"/>
    <property type="evidence" value="ECO:0007669"/>
    <property type="project" value="UniProtKB-UniRule"/>
</dbReference>
<dbReference type="PANTHER" id="PTHR15341">
    <property type="entry name" value="SUN-COR STEROID HORMONE RECEPTOR CO-REPRESSOR"/>
    <property type="match status" value="1"/>
</dbReference>
<evidence type="ECO:0000313" key="9">
    <source>
        <dbReference type="Proteomes" id="UP000092462"/>
    </source>
</evidence>
<dbReference type="GO" id="GO:0005737">
    <property type="term" value="C:cytoplasm"/>
    <property type="evidence" value="ECO:0007669"/>
    <property type="project" value="UniProtKB-SubCell"/>
</dbReference>
<dbReference type="PANTHER" id="PTHR15341:SF3">
    <property type="entry name" value="NUCLEAR NUCLEIC ACID-BINDING PROTEIN C1D"/>
    <property type="match status" value="1"/>
</dbReference>
<dbReference type="GeneID" id="129805768"/>
<evidence type="ECO:0000256" key="4">
    <source>
        <dbReference type="ARBA" id="ARBA00022552"/>
    </source>
</evidence>
<comment type="subcellular location">
    <subcellularLocation>
        <location evidence="7">Cytoplasm</location>
    </subcellularLocation>
    <subcellularLocation>
        <location evidence="7">Nucleus</location>
        <location evidence="7">Nucleolus</location>
    </subcellularLocation>
    <subcellularLocation>
        <location evidence="1 7">Nucleus</location>
    </subcellularLocation>
</comment>
<name>A0A1B0D5Z2_PHLPP</name>
<dbReference type="VEuPathDB" id="VectorBase:PPAPM1_001092"/>
<dbReference type="VEuPathDB" id="VectorBase:PPAI002901"/>
<dbReference type="OrthoDB" id="1421013at2759"/>
<dbReference type="InterPro" id="IPR011082">
    <property type="entry name" value="Exosome-assoc_fac/DNA_repair"/>
</dbReference>
<keyword evidence="7" id="KW-0963">Cytoplasm</keyword>
<reference evidence="8" key="1">
    <citation type="submission" date="2022-08" db="UniProtKB">
        <authorList>
            <consortium name="EnsemblMetazoa"/>
        </authorList>
    </citation>
    <scope>IDENTIFICATION</scope>
    <source>
        <strain evidence="8">Israel</strain>
    </source>
</reference>
<organism evidence="8 9">
    <name type="scientific">Phlebotomus papatasi</name>
    <name type="common">Sandfly</name>
    <dbReference type="NCBI Taxonomy" id="29031"/>
    <lineage>
        <taxon>Eukaryota</taxon>
        <taxon>Metazoa</taxon>
        <taxon>Ecdysozoa</taxon>
        <taxon>Arthropoda</taxon>
        <taxon>Hexapoda</taxon>
        <taxon>Insecta</taxon>
        <taxon>Pterygota</taxon>
        <taxon>Neoptera</taxon>
        <taxon>Endopterygota</taxon>
        <taxon>Diptera</taxon>
        <taxon>Nematocera</taxon>
        <taxon>Psychodoidea</taxon>
        <taxon>Psychodidae</taxon>
        <taxon>Phlebotomus</taxon>
        <taxon>Phlebotomus</taxon>
    </lineage>
</organism>
<dbReference type="GO" id="GO:0005730">
    <property type="term" value="C:nucleolus"/>
    <property type="evidence" value="ECO:0007669"/>
    <property type="project" value="UniProtKB-SubCell"/>
</dbReference>
<protein>
    <recommendedName>
        <fullName evidence="3 7">Nuclear nucleic acid-binding protein C1D</fullName>
    </recommendedName>
</protein>
<comment type="function">
    <text evidence="7">Plays a role in the recruitment of the exosome to pre-rRNA to mediate the 3'-5' end processing of the 5.8S rRNA.</text>
</comment>
<accession>A0A1B0D5Z2</accession>
<dbReference type="Proteomes" id="UP000092462">
    <property type="component" value="Unassembled WGS sequence"/>
</dbReference>
<dbReference type="GO" id="GO:0000460">
    <property type="term" value="P:maturation of 5.8S rRNA"/>
    <property type="evidence" value="ECO:0007669"/>
    <property type="project" value="TreeGrafter"/>
</dbReference>
<dbReference type="EMBL" id="AJVK01003542">
    <property type="status" value="NOT_ANNOTATED_CDS"/>
    <property type="molecule type" value="Genomic_DNA"/>
</dbReference>
<keyword evidence="6 7" id="KW-0539">Nucleus</keyword>
<evidence type="ECO:0000256" key="5">
    <source>
        <dbReference type="ARBA" id="ARBA00022884"/>
    </source>
</evidence>
<dbReference type="AlphaFoldDB" id="A0A1B0D5Z2"/>
<dbReference type="GO" id="GO:0003677">
    <property type="term" value="F:DNA binding"/>
    <property type="evidence" value="ECO:0007669"/>
    <property type="project" value="UniProtKB-KW"/>
</dbReference>
<keyword evidence="7" id="KW-0238">DNA-binding</keyword>
<comment type="similarity">
    <text evidence="2 7">Belongs to the C1D family.</text>
</comment>
<sequence length="142" mass="16257">MDFGELKNDKAFVEKMLNLDKALEEVDSVVEKALNVKEDTLTQEDRVKLDIFLSYALNSLYFIHLKLQGADVSEHTIKHELARVREAMMRQKQIHDKKTLMPRLNVPVAGRFVRNSLWEGSDKKDGAQKGQSGHGVKRKADH</sequence>
<dbReference type="Pfam" id="PF04000">
    <property type="entry name" value="Sas10_Utp3"/>
    <property type="match status" value="1"/>
</dbReference>
<evidence type="ECO:0000256" key="6">
    <source>
        <dbReference type="ARBA" id="ARBA00023242"/>
    </source>
</evidence>
<evidence type="ECO:0000256" key="2">
    <source>
        <dbReference type="ARBA" id="ARBA00009154"/>
    </source>
</evidence>
<keyword evidence="5 7" id="KW-0694">RNA-binding</keyword>
<dbReference type="EnsemblMetazoa" id="PPAI002901-RA">
    <property type="protein sequence ID" value="PPAI002901-PA"/>
    <property type="gene ID" value="PPAI002901"/>
</dbReference>
<dbReference type="RefSeq" id="XP_055709877.1">
    <property type="nucleotide sequence ID" value="XM_055853902.1"/>
</dbReference>
<dbReference type="InterPro" id="IPR007146">
    <property type="entry name" value="Sas10/Utp3/C1D"/>
</dbReference>
<comment type="subunit">
    <text evidence="7">Monomer and homodimer.</text>
</comment>
<evidence type="ECO:0000256" key="7">
    <source>
        <dbReference type="RuleBase" id="RU368003"/>
    </source>
</evidence>
<dbReference type="KEGG" id="ppap:129805768"/>
<dbReference type="GO" id="GO:0000178">
    <property type="term" value="C:exosome (RNase complex)"/>
    <property type="evidence" value="ECO:0007669"/>
    <property type="project" value="TreeGrafter"/>
</dbReference>
<dbReference type="EMBL" id="AJVK01003541">
    <property type="status" value="NOT_ANNOTATED_CDS"/>
    <property type="molecule type" value="Genomic_DNA"/>
</dbReference>
<dbReference type="GO" id="GO:0010468">
    <property type="term" value="P:regulation of gene expression"/>
    <property type="evidence" value="ECO:0007669"/>
    <property type="project" value="TreeGrafter"/>
</dbReference>
<evidence type="ECO:0000256" key="3">
    <source>
        <dbReference type="ARBA" id="ARBA00015212"/>
    </source>
</evidence>
<proteinExistence type="inferred from homology"/>
<evidence type="ECO:0000313" key="8">
    <source>
        <dbReference type="EnsemblMetazoa" id="PPAI002901-PA"/>
    </source>
</evidence>
<keyword evidence="4 7" id="KW-0698">rRNA processing</keyword>